<dbReference type="Pfam" id="PF11659">
    <property type="entry name" value="DUF3261"/>
    <property type="match status" value="1"/>
</dbReference>
<protein>
    <submittedName>
        <fullName evidence="1">DUF3261 domain-containing protein</fullName>
    </submittedName>
</protein>
<sequence>MLRDSFTPSIASRRSPAFLQRPQKVSACLLAAFYLSGCSSLAISAADDQRPVLQLSPKQLQQDLELVQRMQINRSGNNSRSFDALLEADKQTVQLAILQLNQTIAVLQWDGDTLQTRLAPGWPQVIPAEQLLSDLQYVWWPAQAIAQAMPEGWRLLESAGTRTLNHNGHNVLLIQAQRLDQHNTHITLTDANANYTVTLSVQGGSPSYALTKDITSTTTP</sequence>
<accession>A0A4S8F682</accession>
<evidence type="ECO:0000313" key="2">
    <source>
        <dbReference type="Proteomes" id="UP000308917"/>
    </source>
</evidence>
<dbReference type="RefSeq" id="WP_136573207.1">
    <property type="nucleotide sequence ID" value="NZ_STFG01000006.1"/>
</dbReference>
<keyword evidence="2" id="KW-1185">Reference proteome</keyword>
<dbReference type="EMBL" id="STFG01000006">
    <property type="protein sequence ID" value="THU02587.1"/>
    <property type="molecule type" value="Genomic_DNA"/>
</dbReference>
<dbReference type="Proteomes" id="UP000308917">
    <property type="component" value="Unassembled WGS sequence"/>
</dbReference>
<organism evidence="1 2">
    <name type="scientific">Lampropedia puyangensis</name>
    <dbReference type="NCBI Taxonomy" id="1330072"/>
    <lineage>
        <taxon>Bacteria</taxon>
        <taxon>Pseudomonadati</taxon>
        <taxon>Pseudomonadota</taxon>
        <taxon>Betaproteobacteria</taxon>
        <taxon>Burkholderiales</taxon>
        <taxon>Comamonadaceae</taxon>
        <taxon>Lampropedia</taxon>
    </lineage>
</organism>
<proteinExistence type="predicted"/>
<reference evidence="1 2" key="1">
    <citation type="journal article" date="2015" name="Antonie Van Leeuwenhoek">
        <title>Lampropedia puyangensis sp. nov., isolated from symptomatic bark of Populus ? euramericana canker and emended description of Lampropedia hyalina (Ehrenberg 1832) Lee et al. 2004.</title>
        <authorList>
            <person name="Li Y."/>
            <person name="Wang T."/>
            <person name="Piao C.G."/>
            <person name="Wang L.F."/>
            <person name="Tian G.Z."/>
            <person name="Zhu T.H."/>
            <person name="Guo M.W."/>
        </authorList>
    </citation>
    <scope>NUCLEOTIDE SEQUENCE [LARGE SCALE GENOMIC DNA]</scope>
    <source>
        <strain evidence="1 2">2-bin</strain>
    </source>
</reference>
<gene>
    <name evidence="1" type="ORF">E9531_07900</name>
</gene>
<dbReference type="AlphaFoldDB" id="A0A4S8F682"/>
<dbReference type="OrthoDB" id="6228084at2"/>
<name>A0A4S8F682_9BURK</name>
<dbReference type="InterPro" id="IPR021675">
    <property type="entry name" value="DUF3261"/>
</dbReference>
<evidence type="ECO:0000313" key="1">
    <source>
        <dbReference type="EMBL" id="THU02587.1"/>
    </source>
</evidence>
<comment type="caution">
    <text evidence="1">The sequence shown here is derived from an EMBL/GenBank/DDBJ whole genome shotgun (WGS) entry which is preliminary data.</text>
</comment>